<gene>
    <name evidence="1" type="ORF">MUG84_26480</name>
</gene>
<dbReference type="AlphaFoldDB" id="A0A9X1WUD0"/>
<sequence length="120" mass="13328">MQSFKLEDGDLVFDSTGDLVMIEGELELAQCAEIALGTNTGEWFLNPGIGIDFGLFLGKNLNQEQMRDEIARGLLQDNRIVRVDEVILKQDKAERVQEITFKATANTGEVIQKEVKIGAD</sequence>
<dbReference type="Pfam" id="PF10934">
    <property type="entry name" value="Sheath_initiator"/>
    <property type="match status" value="1"/>
</dbReference>
<dbReference type="EMBL" id="JALIRP010000021">
    <property type="protein sequence ID" value="MCJ8015219.1"/>
    <property type="molecule type" value="Genomic_DNA"/>
</dbReference>
<dbReference type="SUPFAM" id="SSF160719">
    <property type="entry name" value="gpW/gp25-like"/>
    <property type="match status" value="1"/>
</dbReference>
<dbReference type="RefSeq" id="WP_244731169.1">
    <property type="nucleotide sequence ID" value="NZ_JALIRP010000021.1"/>
</dbReference>
<proteinExistence type="predicted"/>
<dbReference type="InterPro" id="IPR020288">
    <property type="entry name" value="Sheath_initiator"/>
</dbReference>
<dbReference type="Proteomes" id="UP001139347">
    <property type="component" value="Unassembled WGS sequence"/>
</dbReference>
<comment type="caution">
    <text evidence="1">The sequence shown here is derived from an EMBL/GenBank/DDBJ whole genome shotgun (WGS) entry which is preliminary data.</text>
</comment>
<accession>A0A9X1WUD0</accession>
<reference evidence="1" key="1">
    <citation type="submission" date="2022-04" db="EMBL/GenBank/DDBJ databases">
        <title>Paenibacillus mangrovi sp. nov., a novel endophytic bacterium isolated from bark of Kandelia candel.</title>
        <authorList>
            <person name="Tuo L."/>
        </authorList>
    </citation>
    <scope>NUCLEOTIDE SEQUENCE</scope>
    <source>
        <strain evidence="1">KQZ6P-2</strain>
    </source>
</reference>
<protein>
    <submittedName>
        <fullName evidence="1">DUF2634 domain-containing protein</fullName>
    </submittedName>
</protein>
<evidence type="ECO:0000313" key="2">
    <source>
        <dbReference type="Proteomes" id="UP001139347"/>
    </source>
</evidence>
<keyword evidence="2" id="KW-1185">Reference proteome</keyword>
<name>A0A9X1WUD0_9BACL</name>
<evidence type="ECO:0000313" key="1">
    <source>
        <dbReference type="EMBL" id="MCJ8015219.1"/>
    </source>
</evidence>
<organism evidence="1 2">
    <name type="scientific">Paenibacillus mangrovi</name>
    <dbReference type="NCBI Taxonomy" id="2931978"/>
    <lineage>
        <taxon>Bacteria</taxon>
        <taxon>Bacillati</taxon>
        <taxon>Bacillota</taxon>
        <taxon>Bacilli</taxon>
        <taxon>Bacillales</taxon>
        <taxon>Paenibacillaceae</taxon>
        <taxon>Paenibacillus</taxon>
    </lineage>
</organism>
<dbReference type="Gene3D" id="3.10.450.40">
    <property type="match status" value="1"/>
</dbReference>